<protein>
    <submittedName>
        <fullName evidence="1">Uncharacterized protein</fullName>
    </submittedName>
</protein>
<comment type="caution">
    <text evidence="1">The sequence shown here is derived from an EMBL/GenBank/DDBJ whole genome shotgun (WGS) entry which is preliminary data.</text>
</comment>
<proteinExistence type="predicted"/>
<dbReference type="Proteomes" id="UP001642483">
    <property type="component" value="Unassembled WGS sequence"/>
</dbReference>
<sequence>MGYLAEEAAKYGLSENIVDALKESGLQVADLPLTHAIVKEEFVTLSFGERTRLMNFLAEMLFHSTETQDLDSIPCAISEGMLTLLEDDTDGPSTSFSFASANDSDISLNVSTNSDDVSSNQSISHAPTGSHAFNKVSSSCCSIPPYQLVPYPGGLGSEFPFSGVEKEFLNTVTKNNLQASQFIYLVRRIEEIISVTLGRKTERAERKLISKNIVKEYPVLGCGGEKPWVALDLAVRKRADNQKAMMNRVLQVQLGKSRKRKRAADDWESNREHRLMEIRHLAKRNDVDVIFQKYSQYCAHPIECIKEYAALVSQGYEEFRSNCSFRWSSFLSSLGVSFVEEGSEKGSYVVFQRLAEKVCSAGSKYVIVFDSNGCLLDIKDKSRQQPFIMCMGVPEFPGNCCLMINNQSYIPIGKVSCFECILMLLSVYFVFDYEYPTQASSLYRLLEFHVFGIGKRPTQKVYQNLFD</sequence>
<evidence type="ECO:0000313" key="1">
    <source>
        <dbReference type="EMBL" id="CAK8688356.1"/>
    </source>
</evidence>
<dbReference type="EMBL" id="CAWYQH010000108">
    <property type="protein sequence ID" value="CAK8688356.1"/>
    <property type="molecule type" value="Genomic_DNA"/>
</dbReference>
<keyword evidence="2" id="KW-1185">Reference proteome</keyword>
<name>A0ABP0G997_CLALP</name>
<reference evidence="1 2" key="1">
    <citation type="submission" date="2024-02" db="EMBL/GenBank/DDBJ databases">
        <authorList>
            <person name="Daric V."/>
            <person name="Darras S."/>
        </authorList>
    </citation>
    <scope>NUCLEOTIDE SEQUENCE [LARGE SCALE GENOMIC DNA]</scope>
</reference>
<evidence type="ECO:0000313" key="2">
    <source>
        <dbReference type="Proteomes" id="UP001642483"/>
    </source>
</evidence>
<organism evidence="1 2">
    <name type="scientific">Clavelina lepadiformis</name>
    <name type="common">Light-bulb sea squirt</name>
    <name type="synonym">Ascidia lepadiformis</name>
    <dbReference type="NCBI Taxonomy" id="159417"/>
    <lineage>
        <taxon>Eukaryota</taxon>
        <taxon>Metazoa</taxon>
        <taxon>Chordata</taxon>
        <taxon>Tunicata</taxon>
        <taxon>Ascidiacea</taxon>
        <taxon>Aplousobranchia</taxon>
        <taxon>Clavelinidae</taxon>
        <taxon>Clavelina</taxon>
    </lineage>
</organism>
<gene>
    <name evidence="1" type="ORF">CVLEPA_LOCUS20377</name>
</gene>
<accession>A0ABP0G997</accession>